<organism evidence="2 3">
    <name type="scientific">Dyella marensis</name>
    <dbReference type="NCBI Taxonomy" id="500610"/>
    <lineage>
        <taxon>Bacteria</taxon>
        <taxon>Pseudomonadati</taxon>
        <taxon>Pseudomonadota</taxon>
        <taxon>Gammaproteobacteria</taxon>
        <taxon>Lysobacterales</taxon>
        <taxon>Rhodanobacteraceae</taxon>
        <taxon>Dyella</taxon>
    </lineage>
</organism>
<feature type="chain" id="PRO_5011692919" evidence="1">
    <location>
        <begin position="26"/>
        <end position="393"/>
    </location>
</feature>
<dbReference type="RefSeq" id="WP_051548260.1">
    <property type="nucleotide sequence ID" value="NZ_FONH01000004.1"/>
</dbReference>
<evidence type="ECO:0000256" key="1">
    <source>
        <dbReference type="SAM" id="SignalP"/>
    </source>
</evidence>
<dbReference type="InterPro" id="IPR010870">
    <property type="entry name" value="Porin_O/P"/>
</dbReference>
<dbReference type="AlphaFoldDB" id="A0A1I2DMC2"/>
<evidence type="ECO:0000313" key="2">
    <source>
        <dbReference type="EMBL" id="SFE81755.1"/>
    </source>
</evidence>
<dbReference type="Proteomes" id="UP000199477">
    <property type="component" value="Unassembled WGS sequence"/>
</dbReference>
<keyword evidence="3" id="KW-1185">Reference proteome</keyword>
<name>A0A1I2DMC2_9GAMM</name>
<dbReference type="Gene3D" id="2.40.160.10">
    <property type="entry name" value="Porin"/>
    <property type="match status" value="1"/>
</dbReference>
<sequence>MKTFPSKTLSAVMLCTLGLAPAARAADVNNWPIKYTTGDGTEWALYGNYQYDWMDVRHSDTIEDSHTNRRKEFGFTAKKKGEWDALVYFDFQSRQWLDVYWRMETKWLFGQDYGKLRFGYSKLPVGFEGVTSARNDSFVEIALPLQAIYETRRTGVDWAYERPTYLVNVGYYFGEDLQGDNDGTTVAARAAWTPLKQEGEVVHLGLSASIENPDGTTDGRGVYHSPSARWRSRPEVGLTTVRLIDSGSLTHVDSNRRLGFEGLWIHGPLSFQGEYLQAQTKRTDGLADYTADGYYVFGSYVLTGESRPYTAGNVANIKPRGPWGAVELLLRYSALDLDDGKVRGGREHDLTFGANWYLTQHFKFQANYVKAHSTHLGKRQDPDVFELRAQVYF</sequence>
<feature type="signal peptide" evidence="1">
    <location>
        <begin position="1"/>
        <end position="25"/>
    </location>
</feature>
<dbReference type="InterPro" id="IPR023614">
    <property type="entry name" value="Porin_dom_sf"/>
</dbReference>
<protein>
    <submittedName>
        <fullName evidence="2">Phosphate-selective porin OprO and OprP</fullName>
    </submittedName>
</protein>
<accession>A0A1I2DMC2</accession>
<proteinExistence type="predicted"/>
<dbReference type="SUPFAM" id="SSF56935">
    <property type="entry name" value="Porins"/>
    <property type="match status" value="1"/>
</dbReference>
<dbReference type="EMBL" id="FONH01000004">
    <property type="protein sequence ID" value="SFE81755.1"/>
    <property type="molecule type" value="Genomic_DNA"/>
</dbReference>
<evidence type="ECO:0000313" key="3">
    <source>
        <dbReference type="Proteomes" id="UP000199477"/>
    </source>
</evidence>
<dbReference type="Pfam" id="PF07396">
    <property type="entry name" value="Porin_O_P"/>
    <property type="match status" value="1"/>
</dbReference>
<reference evidence="3" key="1">
    <citation type="submission" date="2016-10" db="EMBL/GenBank/DDBJ databases">
        <authorList>
            <person name="Varghese N."/>
            <person name="Submissions S."/>
        </authorList>
    </citation>
    <scope>NUCLEOTIDE SEQUENCE [LARGE SCALE GENOMIC DNA]</scope>
    <source>
        <strain evidence="3">UNC178MFTsu3.1</strain>
    </source>
</reference>
<gene>
    <name evidence="2" type="ORF">SAMN02799615_01737</name>
</gene>
<dbReference type="STRING" id="500610.SAMN02799615_01737"/>
<keyword evidence="1" id="KW-0732">Signal</keyword>